<evidence type="ECO:0000313" key="2">
    <source>
        <dbReference type="Proteomes" id="UP000297654"/>
    </source>
</evidence>
<gene>
    <name evidence="1" type="ORF">E3O10_17870</name>
</gene>
<name>A0A5F0CZ23_9MICO</name>
<accession>A0A5F0CZ23</accession>
<comment type="caution">
    <text evidence="1">The sequence shown here is derived from an EMBL/GenBank/DDBJ whole genome shotgun (WGS) entry which is preliminary data.</text>
</comment>
<dbReference type="SUPFAM" id="SSF46785">
    <property type="entry name" value="Winged helix' DNA-binding domain"/>
    <property type="match status" value="1"/>
</dbReference>
<dbReference type="EMBL" id="SOFF01000062">
    <property type="protein sequence ID" value="TFB82369.1"/>
    <property type="molecule type" value="Genomic_DNA"/>
</dbReference>
<evidence type="ECO:0000313" key="1">
    <source>
        <dbReference type="EMBL" id="TFB82369.1"/>
    </source>
</evidence>
<proteinExistence type="predicted"/>
<dbReference type="AlphaFoldDB" id="A0A5F0CZ23"/>
<evidence type="ECO:0008006" key="3">
    <source>
        <dbReference type="Google" id="ProtNLM"/>
    </source>
</evidence>
<protein>
    <recommendedName>
        <fullName evidence="3">ArsR family transcriptional regulator</fullName>
    </recommendedName>
</protein>
<organism evidence="1 2">
    <name type="scientific">Cryobacterium luteum</name>
    <dbReference type="NCBI Taxonomy" id="1424661"/>
    <lineage>
        <taxon>Bacteria</taxon>
        <taxon>Bacillati</taxon>
        <taxon>Actinomycetota</taxon>
        <taxon>Actinomycetes</taxon>
        <taxon>Micrococcales</taxon>
        <taxon>Microbacteriaceae</taxon>
        <taxon>Cryobacterium</taxon>
    </lineage>
</organism>
<dbReference type="RefSeq" id="WP_134450478.1">
    <property type="nucleotide sequence ID" value="NZ_FOCN01000023.1"/>
</dbReference>
<dbReference type="InterPro" id="IPR036390">
    <property type="entry name" value="WH_DNA-bd_sf"/>
</dbReference>
<keyword evidence="2" id="KW-1185">Reference proteome</keyword>
<dbReference type="OrthoDB" id="9806976at2"/>
<reference evidence="1 2" key="1">
    <citation type="submission" date="2019-03" db="EMBL/GenBank/DDBJ databases">
        <title>Genomics of glacier-inhabiting Cryobacterium strains.</title>
        <authorList>
            <person name="Liu Q."/>
            <person name="Xin Y.-H."/>
        </authorList>
    </citation>
    <scope>NUCLEOTIDE SEQUENCE [LARGE SCALE GENOMIC DNA]</scope>
    <source>
        <strain evidence="1 2">Hh15</strain>
    </source>
</reference>
<dbReference type="Proteomes" id="UP000297654">
    <property type="component" value="Unassembled WGS sequence"/>
</dbReference>
<sequence>MRHDILYLLPAVDVDAEFANPVRMKIILALRETKMSANHLADIVDGSPRIVARQLARQA</sequence>